<proteinExistence type="predicted"/>
<keyword evidence="3" id="KW-1185">Reference proteome</keyword>
<keyword evidence="1" id="KW-0812">Transmembrane</keyword>
<gene>
    <name evidence="2" type="ORF">FNH21_08400</name>
</gene>
<dbReference type="AlphaFoldDB" id="A0A7X1TNL8"/>
<comment type="caution">
    <text evidence="2">The sequence shown here is derived from an EMBL/GenBank/DDBJ whole genome shotgun (WGS) entry which is preliminary data.</text>
</comment>
<dbReference type="OrthoDB" id="4954306at2"/>
<dbReference type="Proteomes" id="UP000326464">
    <property type="component" value="Unassembled WGS sequence"/>
</dbReference>
<dbReference type="RefSeq" id="WP_152814316.1">
    <property type="nucleotide sequence ID" value="NZ_VJXX01000002.1"/>
</dbReference>
<feature type="transmembrane region" description="Helical" evidence="1">
    <location>
        <begin position="63"/>
        <end position="85"/>
    </location>
</feature>
<reference evidence="3" key="1">
    <citation type="submission" date="2019-07" db="EMBL/GenBank/DDBJ databases">
        <title>Arthrobacter KR32 sp. nov., isolated from mountain cheese made of cows milk.</title>
        <authorList>
            <person name="Flegler A."/>
        </authorList>
    </citation>
    <scope>NUCLEOTIDE SEQUENCE [LARGE SCALE GENOMIC DNA]</scope>
    <source>
        <strain evidence="3">KR32</strain>
    </source>
</reference>
<dbReference type="EMBL" id="VJXX01000002">
    <property type="protein sequence ID" value="MPY10736.1"/>
    <property type="molecule type" value="Genomic_DNA"/>
</dbReference>
<name>A0A7X1TNL8_9MICC</name>
<feature type="transmembrane region" description="Helical" evidence="1">
    <location>
        <begin position="91"/>
        <end position="112"/>
    </location>
</feature>
<accession>A0A7X1TNL8</accession>
<keyword evidence="1" id="KW-0472">Membrane</keyword>
<protein>
    <submittedName>
        <fullName evidence="2">Uncharacterized protein</fullName>
    </submittedName>
</protein>
<evidence type="ECO:0000256" key="1">
    <source>
        <dbReference type="SAM" id="Phobius"/>
    </source>
</evidence>
<evidence type="ECO:0000313" key="3">
    <source>
        <dbReference type="Proteomes" id="UP000326464"/>
    </source>
</evidence>
<evidence type="ECO:0000313" key="2">
    <source>
        <dbReference type="EMBL" id="MPY10736.1"/>
    </source>
</evidence>
<organism evidence="2 3">
    <name type="scientific">Arthrobacter bussei</name>
    <dbReference type="NCBI Taxonomy" id="2594179"/>
    <lineage>
        <taxon>Bacteria</taxon>
        <taxon>Bacillati</taxon>
        <taxon>Actinomycetota</taxon>
        <taxon>Actinomycetes</taxon>
        <taxon>Micrococcales</taxon>
        <taxon>Micrococcaceae</taxon>
        <taxon>Arthrobacter</taxon>
    </lineage>
</organism>
<keyword evidence="1" id="KW-1133">Transmembrane helix</keyword>
<sequence length="136" mass="15611">MTYDAARHQRKLQMEEEHQRRTINGENLILSIGEDEEPYLYTPEQYGPGRGGLGPNLSGKVDWTVYFAFSFVIFGFAVVLTVLTFRDTGSLGASWLPFLLSVFLIWVAQHYMRQEYRADRARKAAGLPAPSEKTYW</sequence>